<gene>
    <name evidence="1" type="ORF">C8A03DRAFT_45452</name>
</gene>
<organism evidence="1 2">
    <name type="scientific">Achaetomium macrosporum</name>
    <dbReference type="NCBI Taxonomy" id="79813"/>
    <lineage>
        <taxon>Eukaryota</taxon>
        <taxon>Fungi</taxon>
        <taxon>Dikarya</taxon>
        <taxon>Ascomycota</taxon>
        <taxon>Pezizomycotina</taxon>
        <taxon>Sordariomycetes</taxon>
        <taxon>Sordariomycetidae</taxon>
        <taxon>Sordariales</taxon>
        <taxon>Chaetomiaceae</taxon>
        <taxon>Achaetomium</taxon>
    </lineage>
</organism>
<keyword evidence="2" id="KW-1185">Reference proteome</keyword>
<dbReference type="AlphaFoldDB" id="A0AAN7HAR0"/>
<proteinExistence type="predicted"/>
<sequence length="206" mass="22963">MVDHNLVHYDLATCSHRHEILATAVEADQGCPVPVTLYHWSPPTVRAKITLVMSPDVLSAIKGFSSLGTFFLPGHFDISKTLSELLEAAPTLPSQEPTPQLFTDLISQLAMPDQGSLLRFFSFPVFSNSRTEIFSDGLLPVWKWVKLDSIYRKRGFWEAGLNKAIEDGEWNGGKNLVLLVRGVSEQTRQTIVAGERKYTSFETVPS</sequence>
<accession>A0AAN7HAR0</accession>
<name>A0AAN7HAR0_9PEZI</name>
<evidence type="ECO:0000313" key="1">
    <source>
        <dbReference type="EMBL" id="KAK4236583.1"/>
    </source>
</evidence>
<evidence type="ECO:0000313" key="2">
    <source>
        <dbReference type="Proteomes" id="UP001303760"/>
    </source>
</evidence>
<comment type="caution">
    <text evidence="1">The sequence shown here is derived from an EMBL/GenBank/DDBJ whole genome shotgun (WGS) entry which is preliminary data.</text>
</comment>
<dbReference type="EMBL" id="MU860184">
    <property type="protein sequence ID" value="KAK4236583.1"/>
    <property type="molecule type" value="Genomic_DNA"/>
</dbReference>
<reference evidence="1" key="2">
    <citation type="submission" date="2023-05" db="EMBL/GenBank/DDBJ databases">
        <authorList>
            <consortium name="Lawrence Berkeley National Laboratory"/>
            <person name="Steindorff A."/>
            <person name="Hensen N."/>
            <person name="Bonometti L."/>
            <person name="Westerberg I."/>
            <person name="Brannstrom I.O."/>
            <person name="Guillou S."/>
            <person name="Cros-Aarteil S."/>
            <person name="Calhoun S."/>
            <person name="Haridas S."/>
            <person name="Kuo A."/>
            <person name="Mondo S."/>
            <person name="Pangilinan J."/>
            <person name="Riley R."/>
            <person name="Labutti K."/>
            <person name="Andreopoulos B."/>
            <person name="Lipzen A."/>
            <person name="Chen C."/>
            <person name="Yanf M."/>
            <person name="Daum C."/>
            <person name="Ng V."/>
            <person name="Clum A."/>
            <person name="Ohm R."/>
            <person name="Martin F."/>
            <person name="Silar P."/>
            <person name="Natvig D."/>
            <person name="Lalanne C."/>
            <person name="Gautier V."/>
            <person name="Ament-Velasquez S.L."/>
            <person name="Kruys A."/>
            <person name="Hutchinson M.I."/>
            <person name="Powell A.J."/>
            <person name="Barry K."/>
            <person name="Miller A.N."/>
            <person name="Grigoriev I.V."/>
            <person name="Debuchy R."/>
            <person name="Gladieux P."/>
            <person name="Thoren M.H."/>
            <person name="Johannesson H."/>
        </authorList>
    </citation>
    <scope>NUCLEOTIDE SEQUENCE</scope>
    <source>
        <strain evidence="1">CBS 532.94</strain>
    </source>
</reference>
<dbReference type="Proteomes" id="UP001303760">
    <property type="component" value="Unassembled WGS sequence"/>
</dbReference>
<protein>
    <submittedName>
        <fullName evidence="1">Uncharacterized protein</fullName>
    </submittedName>
</protein>
<reference evidence="1" key="1">
    <citation type="journal article" date="2023" name="Mol. Phylogenet. Evol.">
        <title>Genome-scale phylogeny and comparative genomics of the fungal order Sordariales.</title>
        <authorList>
            <person name="Hensen N."/>
            <person name="Bonometti L."/>
            <person name="Westerberg I."/>
            <person name="Brannstrom I.O."/>
            <person name="Guillou S."/>
            <person name="Cros-Aarteil S."/>
            <person name="Calhoun S."/>
            <person name="Haridas S."/>
            <person name="Kuo A."/>
            <person name="Mondo S."/>
            <person name="Pangilinan J."/>
            <person name="Riley R."/>
            <person name="LaButti K."/>
            <person name="Andreopoulos B."/>
            <person name="Lipzen A."/>
            <person name="Chen C."/>
            <person name="Yan M."/>
            <person name="Daum C."/>
            <person name="Ng V."/>
            <person name="Clum A."/>
            <person name="Steindorff A."/>
            <person name="Ohm R.A."/>
            <person name="Martin F."/>
            <person name="Silar P."/>
            <person name="Natvig D.O."/>
            <person name="Lalanne C."/>
            <person name="Gautier V."/>
            <person name="Ament-Velasquez S.L."/>
            <person name="Kruys A."/>
            <person name="Hutchinson M.I."/>
            <person name="Powell A.J."/>
            <person name="Barry K."/>
            <person name="Miller A.N."/>
            <person name="Grigoriev I.V."/>
            <person name="Debuchy R."/>
            <person name="Gladieux P."/>
            <person name="Hiltunen Thoren M."/>
            <person name="Johannesson H."/>
        </authorList>
    </citation>
    <scope>NUCLEOTIDE SEQUENCE</scope>
    <source>
        <strain evidence="1">CBS 532.94</strain>
    </source>
</reference>